<keyword evidence="12" id="KW-1185">Reference proteome</keyword>
<dbReference type="GO" id="GO:0005524">
    <property type="term" value="F:ATP binding"/>
    <property type="evidence" value="ECO:0007669"/>
    <property type="project" value="UniProtKB-KW"/>
</dbReference>
<dbReference type="Pfam" id="PF02367">
    <property type="entry name" value="TsaE"/>
    <property type="match status" value="1"/>
</dbReference>
<evidence type="ECO:0000256" key="4">
    <source>
        <dbReference type="ARBA" id="ARBA00022490"/>
    </source>
</evidence>
<evidence type="ECO:0000256" key="5">
    <source>
        <dbReference type="ARBA" id="ARBA00022694"/>
    </source>
</evidence>
<reference evidence="11 12" key="1">
    <citation type="submission" date="2017-06" db="EMBL/GenBank/DDBJ databases">
        <title>Azoarcus.</title>
        <authorList>
            <person name="Woo J.-H."/>
            <person name="Kim H.-S."/>
        </authorList>
    </citation>
    <scope>NUCLEOTIDE SEQUENCE [LARGE SCALE GENOMIC DNA]</scope>
    <source>
        <strain evidence="11 12">TSPY31</strain>
    </source>
</reference>
<dbReference type="AlphaFoldDB" id="A0A2U8GV39"/>
<dbReference type="Gene3D" id="3.40.50.300">
    <property type="entry name" value="P-loop containing nucleotide triphosphate hydrolases"/>
    <property type="match status" value="1"/>
</dbReference>
<dbReference type="RefSeq" id="WP_108951267.1">
    <property type="nucleotide sequence ID" value="NZ_CP022187.1"/>
</dbReference>
<evidence type="ECO:0000256" key="7">
    <source>
        <dbReference type="ARBA" id="ARBA00022741"/>
    </source>
</evidence>
<keyword evidence="4" id="KW-0963">Cytoplasm</keyword>
<organism evidence="11 12">
    <name type="scientific">Parazoarcus communis</name>
    <dbReference type="NCBI Taxonomy" id="41977"/>
    <lineage>
        <taxon>Bacteria</taxon>
        <taxon>Pseudomonadati</taxon>
        <taxon>Pseudomonadota</taxon>
        <taxon>Betaproteobacteria</taxon>
        <taxon>Rhodocyclales</taxon>
        <taxon>Zoogloeaceae</taxon>
        <taxon>Parazoarcus</taxon>
    </lineage>
</organism>
<evidence type="ECO:0000256" key="3">
    <source>
        <dbReference type="ARBA" id="ARBA00019010"/>
    </source>
</evidence>
<comment type="similarity">
    <text evidence="2">Belongs to the TsaE family.</text>
</comment>
<dbReference type="EMBL" id="CP022187">
    <property type="protein sequence ID" value="AWI77569.1"/>
    <property type="molecule type" value="Genomic_DNA"/>
</dbReference>
<sequence>MLNLVHPADDSYTVLTTHLDNEDDTLELGGLLAAALTPGLKIWLNGNLGSGKTTLTRGLLRELGHTGKVKSPTYTLIEPYVVSRLDLYHFDFYRLNSPEEYLDAGLDEYFNGPGVCIVEWPEQAAPYLATPDLVVLIEPEGEGRRATLRGLTEAGQTCISQLANCQKKQSPPPGK</sequence>
<keyword evidence="9" id="KW-0460">Magnesium</keyword>
<dbReference type="GO" id="GO:0005737">
    <property type="term" value="C:cytoplasm"/>
    <property type="evidence" value="ECO:0007669"/>
    <property type="project" value="UniProtKB-SubCell"/>
</dbReference>
<evidence type="ECO:0000256" key="1">
    <source>
        <dbReference type="ARBA" id="ARBA00004496"/>
    </source>
</evidence>
<dbReference type="GO" id="GO:0046872">
    <property type="term" value="F:metal ion binding"/>
    <property type="evidence" value="ECO:0007669"/>
    <property type="project" value="UniProtKB-KW"/>
</dbReference>
<protein>
    <recommendedName>
        <fullName evidence="3">tRNA threonylcarbamoyladenosine biosynthesis protein TsaE</fullName>
    </recommendedName>
    <alternativeName>
        <fullName evidence="10">t(6)A37 threonylcarbamoyladenosine biosynthesis protein TsaE</fullName>
    </alternativeName>
</protein>
<dbReference type="KEGG" id="acom:CEW83_07795"/>
<evidence type="ECO:0000256" key="10">
    <source>
        <dbReference type="ARBA" id="ARBA00032441"/>
    </source>
</evidence>
<accession>A0A2U8GV39</accession>
<dbReference type="PANTHER" id="PTHR33540">
    <property type="entry name" value="TRNA THREONYLCARBAMOYLADENOSINE BIOSYNTHESIS PROTEIN TSAE"/>
    <property type="match status" value="1"/>
</dbReference>
<evidence type="ECO:0000313" key="11">
    <source>
        <dbReference type="EMBL" id="AWI77569.1"/>
    </source>
</evidence>
<dbReference type="InterPro" id="IPR003442">
    <property type="entry name" value="T6A_TsaE"/>
</dbReference>
<dbReference type="NCBIfam" id="TIGR00150">
    <property type="entry name" value="T6A_YjeE"/>
    <property type="match status" value="1"/>
</dbReference>
<evidence type="ECO:0000256" key="2">
    <source>
        <dbReference type="ARBA" id="ARBA00007599"/>
    </source>
</evidence>
<dbReference type="GO" id="GO:0016740">
    <property type="term" value="F:transferase activity"/>
    <property type="evidence" value="ECO:0007669"/>
    <property type="project" value="UniProtKB-KW"/>
</dbReference>
<proteinExistence type="inferred from homology"/>
<keyword evidence="11" id="KW-0808">Transferase</keyword>
<evidence type="ECO:0000256" key="6">
    <source>
        <dbReference type="ARBA" id="ARBA00022723"/>
    </source>
</evidence>
<dbReference type="SUPFAM" id="SSF52540">
    <property type="entry name" value="P-loop containing nucleoside triphosphate hydrolases"/>
    <property type="match status" value="1"/>
</dbReference>
<dbReference type="InterPro" id="IPR027417">
    <property type="entry name" value="P-loop_NTPase"/>
</dbReference>
<keyword evidence="7" id="KW-0547">Nucleotide-binding</keyword>
<dbReference type="Proteomes" id="UP000244930">
    <property type="component" value="Chromosome"/>
</dbReference>
<evidence type="ECO:0000256" key="9">
    <source>
        <dbReference type="ARBA" id="ARBA00022842"/>
    </source>
</evidence>
<evidence type="ECO:0000313" key="12">
    <source>
        <dbReference type="Proteomes" id="UP000244930"/>
    </source>
</evidence>
<gene>
    <name evidence="11" type="ORF">CEW83_07795</name>
</gene>
<dbReference type="GO" id="GO:0002949">
    <property type="term" value="P:tRNA threonylcarbamoyladenosine modification"/>
    <property type="evidence" value="ECO:0007669"/>
    <property type="project" value="InterPro"/>
</dbReference>
<comment type="subcellular location">
    <subcellularLocation>
        <location evidence="1">Cytoplasm</location>
    </subcellularLocation>
</comment>
<name>A0A2U8GV39_9RHOO</name>
<keyword evidence="8" id="KW-0067">ATP-binding</keyword>
<evidence type="ECO:0000256" key="8">
    <source>
        <dbReference type="ARBA" id="ARBA00022840"/>
    </source>
</evidence>
<dbReference type="PANTHER" id="PTHR33540:SF2">
    <property type="entry name" value="TRNA THREONYLCARBAMOYLADENOSINE BIOSYNTHESIS PROTEIN TSAE"/>
    <property type="match status" value="1"/>
</dbReference>
<keyword evidence="6" id="KW-0479">Metal-binding</keyword>
<keyword evidence="5" id="KW-0819">tRNA processing</keyword>